<keyword evidence="2" id="KW-0378">Hydrolase</keyword>
<name>A0A561DXZ5_9BACI</name>
<dbReference type="InterPro" id="IPR036514">
    <property type="entry name" value="SGNH_hydro_sf"/>
</dbReference>
<dbReference type="GO" id="GO:0016787">
    <property type="term" value="F:hydrolase activity"/>
    <property type="evidence" value="ECO:0007669"/>
    <property type="project" value="UniProtKB-KW"/>
</dbReference>
<accession>A0A561DXZ5</accession>
<dbReference type="SUPFAM" id="SSF52266">
    <property type="entry name" value="SGNH hydrolase"/>
    <property type="match status" value="1"/>
</dbReference>
<evidence type="ECO:0000313" key="4">
    <source>
        <dbReference type="EMBL" id="TWE08241.1"/>
    </source>
</evidence>
<dbReference type="AlphaFoldDB" id="A0A561DXZ5"/>
<reference evidence="4 5" key="1">
    <citation type="submission" date="2019-06" db="EMBL/GenBank/DDBJ databases">
        <title>Sorghum-associated microbial communities from plants grown in Nebraska, USA.</title>
        <authorList>
            <person name="Schachtman D."/>
        </authorList>
    </citation>
    <scope>NUCLEOTIDE SEQUENCE [LARGE SCALE GENOMIC DNA]</scope>
    <source>
        <strain evidence="4 5">2482</strain>
    </source>
</reference>
<proteinExistence type="inferred from homology"/>
<evidence type="ECO:0000256" key="2">
    <source>
        <dbReference type="ARBA" id="ARBA00022801"/>
    </source>
</evidence>
<dbReference type="InterPro" id="IPR037459">
    <property type="entry name" value="RhgT-like"/>
</dbReference>
<gene>
    <name evidence="4" type="ORF">FB550_101257</name>
</gene>
<dbReference type="EMBL" id="VIVN01000001">
    <property type="protein sequence ID" value="TWE08241.1"/>
    <property type="molecule type" value="Genomic_DNA"/>
</dbReference>
<dbReference type="InterPro" id="IPR013830">
    <property type="entry name" value="SGNH_hydro"/>
</dbReference>
<dbReference type="PANTHER" id="PTHR43695">
    <property type="entry name" value="PUTATIVE (AFU_ORTHOLOGUE AFUA_2G17250)-RELATED"/>
    <property type="match status" value="1"/>
</dbReference>
<evidence type="ECO:0000256" key="1">
    <source>
        <dbReference type="ARBA" id="ARBA00008668"/>
    </source>
</evidence>
<evidence type="ECO:0000313" key="5">
    <source>
        <dbReference type="Proteomes" id="UP000319671"/>
    </source>
</evidence>
<dbReference type="Pfam" id="PF13472">
    <property type="entry name" value="Lipase_GDSL_2"/>
    <property type="match status" value="1"/>
</dbReference>
<comment type="similarity">
    <text evidence="1">Belongs to the 'GDSL' lipolytic enzyme family.</text>
</comment>
<dbReference type="Proteomes" id="UP000319671">
    <property type="component" value="Unassembled WGS sequence"/>
</dbReference>
<comment type="caution">
    <text evidence="4">The sequence shown here is derived from an EMBL/GenBank/DDBJ whole genome shotgun (WGS) entry which is preliminary data.</text>
</comment>
<sequence>MLQEQYFYMSVFFIGGKKLKKRFGMKLTFISVLVILACFAAYMVNNRSEAAPKPAMAEQAPKPVTIYLAGDSTVSDYPSSLFPRTGWGQVLPTMLDQQVTVQNFAKRGRSSKSFIHEGRLNWILNSIQKGDYLFIQFGHNDEKVRYPNLYTNPNTAYKIYLKQYIDGARKKGAFPILVTPVQRMSFSNDGRALDTHGRYPEAMKALAKEENVPVIDLAAKSRRLYQQLGTDNTKKLFLWLKAGQYPNYPQGVKDPTHFQEYGAEHIAKLVIEGIEELHLPIENHILAKYR</sequence>
<dbReference type="CDD" id="cd01821">
    <property type="entry name" value="Rhamnogalacturan_acetylesterase_like"/>
    <property type="match status" value="1"/>
</dbReference>
<keyword evidence="5" id="KW-1185">Reference proteome</keyword>
<protein>
    <submittedName>
        <fullName evidence="4">Lysophospholipase L1-like esterase</fullName>
    </submittedName>
</protein>
<dbReference type="Gene3D" id="3.40.50.1110">
    <property type="entry name" value="SGNH hydrolase"/>
    <property type="match status" value="1"/>
</dbReference>
<feature type="domain" description="SGNH hydrolase-type esterase" evidence="3">
    <location>
        <begin position="69"/>
        <end position="225"/>
    </location>
</feature>
<organism evidence="4 5">
    <name type="scientific">Neobacillus bataviensis</name>
    <dbReference type="NCBI Taxonomy" id="220685"/>
    <lineage>
        <taxon>Bacteria</taxon>
        <taxon>Bacillati</taxon>
        <taxon>Bacillota</taxon>
        <taxon>Bacilli</taxon>
        <taxon>Bacillales</taxon>
        <taxon>Bacillaceae</taxon>
        <taxon>Neobacillus</taxon>
    </lineage>
</organism>
<dbReference type="PANTHER" id="PTHR43695:SF1">
    <property type="entry name" value="RHAMNOGALACTURONAN ACETYLESTERASE"/>
    <property type="match status" value="1"/>
</dbReference>
<evidence type="ECO:0000259" key="3">
    <source>
        <dbReference type="Pfam" id="PF13472"/>
    </source>
</evidence>